<reference evidence="2 3" key="1">
    <citation type="submission" date="2017-10" db="EMBL/GenBank/DDBJ databases">
        <title>Comparative genomics in systemic dimorphic fungi from Ajellomycetaceae.</title>
        <authorList>
            <person name="Munoz J.F."/>
            <person name="Mcewen J.G."/>
            <person name="Clay O.K."/>
            <person name="Cuomo C.A."/>
        </authorList>
    </citation>
    <scope>NUCLEOTIDE SEQUENCE [LARGE SCALE GENOMIC DNA]</scope>
    <source>
        <strain evidence="2 3">UAMH4076</strain>
    </source>
</reference>
<dbReference type="EMBL" id="PDND01000021">
    <property type="protein sequence ID" value="PGH35469.1"/>
    <property type="molecule type" value="Genomic_DNA"/>
</dbReference>
<feature type="region of interest" description="Disordered" evidence="1">
    <location>
        <begin position="119"/>
        <end position="142"/>
    </location>
</feature>
<name>A0A2B7ZQM0_9EURO</name>
<dbReference type="Proteomes" id="UP000226031">
    <property type="component" value="Unassembled WGS sequence"/>
</dbReference>
<feature type="region of interest" description="Disordered" evidence="1">
    <location>
        <begin position="210"/>
        <end position="232"/>
    </location>
</feature>
<evidence type="ECO:0000256" key="1">
    <source>
        <dbReference type="SAM" id="MobiDB-lite"/>
    </source>
</evidence>
<gene>
    <name evidence="2" type="ORF">GX50_01684</name>
</gene>
<comment type="caution">
    <text evidence="2">The sequence shown here is derived from an EMBL/GenBank/DDBJ whole genome shotgun (WGS) entry which is preliminary data.</text>
</comment>
<organism evidence="2 3">
    <name type="scientific">[Emmonsia] crescens</name>
    <dbReference type="NCBI Taxonomy" id="73230"/>
    <lineage>
        <taxon>Eukaryota</taxon>
        <taxon>Fungi</taxon>
        <taxon>Dikarya</taxon>
        <taxon>Ascomycota</taxon>
        <taxon>Pezizomycotina</taxon>
        <taxon>Eurotiomycetes</taxon>
        <taxon>Eurotiomycetidae</taxon>
        <taxon>Onygenales</taxon>
        <taxon>Ajellomycetaceae</taxon>
        <taxon>Emergomyces</taxon>
    </lineage>
</organism>
<accession>A0A2B7ZQM0</accession>
<dbReference type="AlphaFoldDB" id="A0A2B7ZQM0"/>
<keyword evidence="3" id="KW-1185">Reference proteome</keyword>
<sequence length="232" mass="25709">MDAVRLYGTAMLAIYPWLKLPSWDTWREKAAVGWQEEGESAQEEVEVASVERGGVRYSREEAQTQAPLTSPWVSRWAQDVGRPAAQVSSYWMSGNFELSNSMATIDYSRLDGEAFTDWRSSESSRETASSFATTVDDSLSEGDGFIAQTPGEDGTRPVFIAGSEQGSEALHPVQGLESLSLTEDVEMTGCEPVGKLAEKQMDWEWSETSAQYSCNKSPPEPPFEIEHQLHPI</sequence>
<proteinExistence type="predicted"/>
<evidence type="ECO:0000313" key="3">
    <source>
        <dbReference type="Proteomes" id="UP000226031"/>
    </source>
</evidence>
<evidence type="ECO:0000313" key="2">
    <source>
        <dbReference type="EMBL" id="PGH35469.1"/>
    </source>
</evidence>
<dbReference type="VEuPathDB" id="FungiDB:EMCG_05292"/>
<protein>
    <submittedName>
        <fullName evidence="2">Uncharacterized protein</fullName>
    </submittedName>
</protein>